<dbReference type="Pfam" id="PF00530">
    <property type="entry name" value="SRCR"/>
    <property type="match status" value="3"/>
</dbReference>
<accession>A0A8C5BZX7</accession>
<feature type="disulfide bond" evidence="2">
    <location>
        <begin position="74"/>
        <end position="135"/>
    </location>
</feature>
<dbReference type="PANTHER" id="PTHR48071">
    <property type="entry name" value="SRCR DOMAIN-CONTAINING PROTEIN"/>
    <property type="match status" value="1"/>
</dbReference>
<feature type="domain" description="SRCR" evidence="4">
    <location>
        <begin position="303"/>
        <end position="382"/>
    </location>
</feature>
<organism evidence="5 6">
    <name type="scientific">Gadus morhua</name>
    <name type="common">Atlantic cod</name>
    <dbReference type="NCBI Taxonomy" id="8049"/>
    <lineage>
        <taxon>Eukaryota</taxon>
        <taxon>Metazoa</taxon>
        <taxon>Chordata</taxon>
        <taxon>Craniata</taxon>
        <taxon>Vertebrata</taxon>
        <taxon>Euteleostomi</taxon>
        <taxon>Actinopterygii</taxon>
        <taxon>Neopterygii</taxon>
        <taxon>Teleostei</taxon>
        <taxon>Neoteleostei</taxon>
        <taxon>Acanthomorphata</taxon>
        <taxon>Zeiogadaria</taxon>
        <taxon>Gadariae</taxon>
        <taxon>Gadiformes</taxon>
        <taxon>Gadoidei</taxon>
        <taxon>Gadidae</taxon>
        <taxon>Gadus</taxon>
    </lineage>
</organism>
<keyword evidence="6" id="KW-1185">Reference proteome</keyword>
<keyword evidence="3" id="KW-0812">Transmembrane</keyword>
<dbReference type="SMART" id="SM00202">
    <property type="entry name" value="SR"/>
    <property type="match status" value="3"/>
</dbReference>
<dbReference type="PANTHER" id="PTHR48071:SF18">
    <property type="entry name" value="DELETED IN MALIGNANT BRAIN TUMORS 1 PROTEIN-RELATED"/>
    <property type="match status" value="1"/>
</dbReference>
<dbReference type="InterPro" id="IPR036772">
    <property type="entry name" value="SRCR-like_dom_sf"/>
</dbReference>
<keyword evidence="3" id="KW-1133">Transmembrane helix</keyword>
<dbReference type="SUPFAM" id="SSF56487">
    <property type="entry name" value="SRCR-like"/>
    <property type="match status" value="3"/>
</dbReference>
<dbReference type="GO" id="GO:0004252">
    <property type="term" value="F:serine-type endopeptidase activity"/>
    <property type="evidence" value="ECO:0007669"/>
    <property type="project" value="TreeGrafter"/>
</dbReference>
<comment type="caution">
    <text evidence="2">Lacks conserved residue(s) required for the propagation of feature annotation.</text>
</comment>
<reference evidence="5" key="2">
    <citation type="submission" date="2025-09" db="UniProtKB">
        <authorList>
            <consortium name="Ensembl"/>
        </authorList>
    </citation>
    <scope>IDENTIFICATION</scope>
</reference>
<feature type="transmembrane region" description="Helical" evidence="3">
    <location>
        <begin position="148"/>
        <end position="172"/>
    </location>
</feature>
<dbReference type="Gene3D" id="3.10.250.10">
    <property type="entry name" value="SRCR-like domain"/>
    <property type="match status" value="3"/>
</dbReference>
<dbReference type="PROSITE" id="PS50287">
    <property type="entry name" value="SRCR_2"/>
    <property type="match status" value="3"/>
</dbReference>
<name>A0A8C5BZX7_GADMO</name>
<dbReference type="GeneTree" id="ENSGT00950000183145"/>
<feature type="disulfide bond" evidence="2">
    <location>
        <begin position="105"/>
        <end position="115"/>
    </location>
</feature>
<evidence type="ECO:0000256" key="2">
    <source>
        <dbReference type="PROSITE-ProRule" id="PRU00196"/>
    </source>
</evidence>
<proteinExistence type="predicted"/>
<protein>
    <recommendedName>
        <fullName evidence="4">SRCR domain-containing protein</fullName>
    </recommendedName>
</protein>
<dbReference type="Ensembl" id="ENSGMOT00000042407.1">
    <property type="protein sequence ID" value="ENSGMOP00000053082.1"/>
    <property type="gene ID" value="ENSGMOG00000030842.1"/>
</dbReference>
<dbReference type="PRINTS" id="PR00258">
    <property type="entry name" value="SPERACTRCPTR"/>
</dbReference>
<keyword evidence="1 2" id="KW-1015">Disulfide bond</keyword>
<evidence type="ECO:0000313" key="6">
    <source>
        <dbReference type="Proteomes" id="UP000694546"/>
    </source>
</evidence>
<feature type="disulfide bond" evidence="2">
    <location>
        <begin position="61"/>
        <end position="125"/>
    </location>
</feature>
<dbReference type="GO" id="GO:0005886">
    <property type="term" value="C:plasma membrane"/>
    <property type="evidence" value="ECO:0007669"/>
    <property type="project" value="TreeGrafter"/>
</dbReference>
<feature type="domain" description="SRCR" evidence="4">
    <location>
        <begin position="34"/>
        <end position="136"/>
    </location>
</feature>
<feature type="domain" description="SRCR" evidence="4">
    <location>
        <begin position="211"/>
        <end position="301"/>
    </location>
</feature>
<dbReference type="OMA" id="CDDIWAL"/>
<dbReference type="InterPro" id="IPR001190">
    <property type="entry name" value="SRCR"/>
</dbReference>
<dbReference type="GO" id="GO:0031638">
    <property type="term" value="P:zymogen activation"/>
    <property type="evidence" value="ECO:0007669"/>
    <property type="project" value="TreeGrafter"/>
</dbReference>
<evidence type="ECO:0000259" key="4">
    <source>
        <dbReference type="PROSITE" id="PS50287"/>
    </source>
</evidence>
<dbReference type="Proteomes" id="UP000694546">
    <property type="component" value="Chromosome 15"/>
</dbReference>
<evidence type="ECO:0000313" key="5">
    <source>
        <dbReference type="Ensembl" id="ENSGMOP00000053082.1"/>
    </source>
</evidence>
<evidence type="ECO:0000256" key="1">
    <source>
        <dbReference type="ARBA" id="ARBA00023157"/>
    </source>
</evidence>
<reference evidence="5" key="1">
    <citation type="submission" date="2025-08" db="UniProtKB">
        <authorList>
            <consortium name="Ensembl"/>
        </authorList>
    </citation>
    <scope>IDENTIFICATION</scope>
</reference>
<keyword evidence="3" id="KW-0472">Membrane</keyword>
<evidence type="ECO:0000256" key="3">
    <source>
        <dbReference type="SAM" id="Phobius"/>
    </source>
</evidence>
<dbReference type="AlphaFoldDB" id="A0A8C5BZX7"/>
<sequence length="407" mass="44213">MVNFLLSLALSSFNDFFNLPVIKCFTFVVAGPPVRLVNGTSNNPCSGRVEVFLQGQWGTVCHNDWDLNDAQVVCTQLGCGSAISATNEAYFGQGTGLIWLDGVNCRGNETAITNCENLGFGSQNCKHVEDDGIICDGKPAFSVFLLRVYLCVGVCVCVCVCMRLCVCVFVFLGVKKDPVLNNKDTLCSCQYFFNQLVLVYIFSVFIAATPVRLVNGTSNNPCSGRVEILHYGQWATVCNDNWDMLDAQVVCGQLGCGRVLSAPHGATFGPGQGPIGLDDVNCNGLWSHNCGHQQDAGVVCEGMRLVNSLSINSCSGRVEVFLQGQWGTVCHDDWDLNDAQLVCRQLGCGSAISAINEAYFGLGTGPIWLDDVNCFGSQNCKHFQDAACLICCRRDKFNSIQFYLYSP</sequence>
<feature type="transmembrane region" description="Helical" evidence="3">
    <location>
        <begin position="192"/>
        <end position="211"/>
    </location>
</feature>